<keyword evidence="3" id="KW-1185">Reference proteome</keyword>
<protein>
    <submittedName>
        <fullName evidence="2">Uncharacterized protein</fullName>
    </submittedName>
</protein>
<sequence length="64" mass="6559">MGRGAIPVCNATSSQVPTSLSQGPSPLALPPRLIGWPCRSQRLAFEAAGTGHQLSLPFRAASGS</sequence>
<evidence type="ECO:0000256" key="1">
    <source>
        <dbReference type="SAM" id="MobiDB-lite"/>
    </source>
</evidence>
<dbReference type="AlphaFoldDB" id="A0AAI9UT68"/>
<feature type="compositionally biased region" description="Polar residues" evidence="1">
    <location>
        <begin position="10"/>
        <end position="24"/>
    </location>
</feature>
<evidence type="ECO:0000313" key="3">
    <source>
        <dbReference type="Proteomes" id="UP001239795"/>
    </source>
</evidence>
<dbReference type="EMBL" id="MLGG01000006">
    <property type="protein sequence ID" value="KAK1464282.1"/>
    <property type="molecule type" value="Genomic_DNA"/>
</dbReference>
<reference evidence="2 3" key="1">
    <citation type="submission" date="2016-10" db="EMBL/GenBank/DDBJ databases">
        <title>The genome sequence of Colletotrichum fioriniae PJ7.</title>
        <authorList>
            <person name="Baroncelli R."/>
        </authorList>
    </citation>
    <scope>NUCLEOTIDE SEQUENCE [LARGE SCALE GENOMIC DNA]</scope>
    <source>
        <strain evidence="2">Col 31</strain>
    </source>
</reference>
<name>A0AAI9UT68_9PEZI</name>
<dbReference type="Proteomes" id="UP001239795">
    <property type="component" value="Unassembled WGS sequence"/>
</dbReference>
<proteinExistence type="predicted"/>
<evidence type="ECO:0000313" key="2">
    <source>
        <dbReference type="EMBL" id="KAK1464282.1"/>
    </source>
</evidence>
<comment type="caution">
    <text evidence="2">The sequence shown here is derived from an EMBL/GenBank/DDBJ whole genome shotgun (WGS) entry which is preliminary data.</text>
</comment>
<organism evidence="2 3">
    <name type="scientific">Colletotrichum melonis</name>
    <dbReference type="NCBI Taxonomy" id="1209925"/>
    <lineage>
        <taxon>Eukaryota</taxon>
        <taxon>Fungi</taxon>
        <taxon>Dikarya</taxon>
        <taxon>Ascomycota</taxon>
        <taxon>Pezizomycotina</taxon>
        <taxon>Sordariomycetes</taxon>
        <taxon>Hypocreomycetidae</taxon>
        <taxon>Glomerellales</taxon>
        <taxon>Glomerellaceae</taxon>
        <taxon>Colletotrichum</taxon>
        <taxon>Colletotrichum acutatum species complex</taxon>
    </lineage>
</organism>
<accession>A0AAI9UT68</accession>
<gene>
    <name evidence="2" type="ORF">CMEL01_13043</name>
</gene>
<feature type="region of interest" description="Disordered" evidence="1">
    <location>
        <begin position="1"/>
        <end position="24"/>
    </location>
</feature>